<accession>A0A9D2T967</accession>
<sequence>MKKDLKIAVAGTGYVGLSIATLLSQHHKVFAVDIIKEKVDLINNKKSP</sequence>
<dbReference type="SUPFAM" id="SSF51735">
    <property type="entry name" value="NAD(P)-binding Rossmann-fold domains"/>
    <property type="match status" value="1"/>
</dbReference>
<dbReference type="InterPro" id="IPR036291">
    <property type="entry name" value="NAD(P)-bd_dom_sf"/>
</dbReference>
<dbReference type="Gene3D" id="3.40.50.720">
    <property type="entry name" value="NAD(P)-binding Rossmann-like Domain"/>
    <property type="match status" value="1"/>
</dbReference>
<dbReference type="AlphaFoldDB" id="A0A9D2T967"/>
<feature type="non-terminal residue" evidence="2">
    <location>
        <position position="48"/>
    </location>
</feature>
<organism evidence="2 3">
    <name type="scientific">Candidatus Anaerostipes avistercoris</name>
    <dbReference type="NCBI Taxonomy" id="2838462"/>
    <lineage>
        <taxon>Bacteria</taxon>
        <taxon>Bacillati</taxon>
        <taxon>Bacillota</taxon>
        <taxon>Clostridia</taxon>
        <taxon>Lachnospirales</taxon>
        <taxon>Lachnospiraceae</taxon>
        <taxon>Anaerostipes</taxon>
    </lineage>
</organism>
<name>A0A9D2T967_9FIRM</name>
<dbReference type="PANTHER" id="PTHR43750">
    <property type="entry name" value="UDP-GLUCOSE 6-DEHYDROGENASE TUAD"/>
    <property type="match status" value="1"/>
</dbReference>
<evidence type="ECO:0000259" key="1">
    <source>
        <dbReference type="Pfam" id="PF03721"/>
    </source>
</evidence>
<reference evidence="2" key="1">
    <citation type="journal article" date="2021" name="PeerJ">
        <title>Extensive microbial diversity within the chicken gut microbiome revealed by metagenomics and culture.</title>
        <authorList>
            <person name="Gilroy R."/>
            <person name="Ravi A."/>
            <person name="Getino M."/>
            <person name="Pursley I."/>
            <person name="Horton D.L."/>
            <person name="Alikhan N.F."/>
            <person name="Baker D."/>
            <person name="Gharbi K."/>
            <person name="Hall N."/>
            <person name="Watson M."/>
            <person name="Adriaenssens E.M."/>
            <person name="Foster-Nyarko E."/>
            <person name="Jarju S."/>
            <person name="Secka A."/>
            <person name="Antonio M."/>
            <person name="Oren A."/>
            <person name="Chaudhuri R.R."/>
            <person name="La Ragione R."/>
            <person name="Hildebrand F."/>
            <person name="Pallen M.J."/>
        </authorList>
    </citation>
    <scope>NUCLEOTIDE SEQUENCE</scope>
    <source>
        <strain evidence="2">ChiSjej3B21-8574</strain>
    </source>
</reference>
<dbReference type="EMBL" id="DWWD01000021">
    <property type="protein sequence ID" value="HJC49966.1"/>
    <property type="molecule type" value="Genomic_DNA"/>
</dbReference>
<dbReference type="Pfam" id="PF03721">
    <property type="entry name" value="UDPG_MGDP_dh_N"/>
    <property type="match status" value="1"/>
</dbReference>
<dbReference type="PANTHER" id="PTHR43750:SF2">
    <property type="entry name" value="UDP-GLUCOSE 6-DEHYDROGENASE"/>
    <property type="match status" value="1"/>
</dbReference>
<protein>
    <submittedName>
        <fullName evidence="2">UDP-glucose 6-dehydrogenase</fullName>
    </submittedName>
</protein>
<gene>
    <name evidence="2" type="ORF">H9754_05190</name>
</gene>
<proteinExistence type="predicted"/>
<dbReference type="InterPro" id="IPR001732">
    <property type="entry name" value="UDP-Glc/GDP-Man_DH_N"/>
</dbReference>
<feature type="domain" description="UDP-glucose/GDP-mannose dehydrogenase N-terminal" evidence="1">
    <location>
        <begin position="6"/>
        <end position="48"/>
    </location>
</feature>
<dbReference type="GO" id="GO:0016616">
    <property type="term" value="F:oxidoreductase activity, acting on the CH-OH group of donors, NAD or NADP as acceptor"/>
    <property type="evidence" value="ECO:0007669"/>
    <property type="project" value="InterPro"/>
</dbReference>
<evidence type="ECO:0000313" key="3">
    <source>
        <dbReference type="Proteomes" id="UP000823904"/>
    </source>
</evidence>
<reference evidence="2" key="2">
    <citation type="submission" date="2021-04" db="EMBL/GenBank/DDBJ databases">
        <authorList>
            <person name="Gilroy R."/>
        </authorList>
    </citation>
    <scope>NUCLEOTIDE SEQUENCE</scope>
    <source>
        <strain evidence="2">ChiSjej3B21-8574</strain>
    </source>
</reference>
<dbReference type="Proteomes" id="UP000823904">
    <property type="component" value="Unassembled WGS sequence"/>
</dbReference>
<evidence type="ECO:0000313" key="2">
    <source>
        <dbReference type="EMBL" id="HJC49966.1"/>
    </source>
</evidence>
<comment type="caution">
    <text evidence="2">The sequence shown here is derived from an EMBL/GenBank/DDBJ whole genome shotgun (WGS) entry which is preliminary data.</text>
</comment>
<dbReference type="GO" id="GO:0051287">
    <property type="term" value="F:NAD binding"/>
    <property type="evidence" value="ECO:0007669"/>
    <property type="project" value="InterPro"/>
</dbReference>